<proteinExistence type="predicted"/>
<name>A0A5M3Z0R7_ASPTE</name>
<gene>
    <name evidence="1" type="ORF">ATEIFO6365_0006044500</name>
</gene>
<dbReference type="Proteomes" id="UP000452235">
    <property type="component" value="Unassembled WGS sequence"/>
</dbReference>
<reference evidence="1 2" key="1">
    <citation type="submission" date="2020-01" db="EMBL/GenBank/DDBJ databases">
        <title>Aspergillus terreus IFO 6365 whole genome shotgun sequence.</title>
        <authorList>
            <person name="Kanamasa S."/>
            <person name="Takahashi H."/>
        </authorList>
    </citation>
    <scope>NUCLEOTIDE SEQUENCE [LARGE SCALE GENOMIC DNA]</scope>
    <source>
        <strain evidence="1 2">IFO 6365</strain>
    </source>
</reference>
<dbReference type="EMBL" id="BLJY01000006">
    <property type="protein sequence ID" value="GFF17108.1"/>
    <property type="molecule type" value="Genomic_DNA"/>
</dbReference>
<organism evidence="1 2">
    <name type="scientific">Aspergillus terreus</name>
    <dbReference type="NCBI Taxonomy" id="33178"/>
    <lineage>
        <taxon>Eukaryota</taxon>
        <taxon>Fungi</taxon>
        <taxon>Dikarya</taxon>
        <taxon>Ascomycota</taxon>
        <taxon>Pezizomycotina</taxon>
        <taxon>Eurotiomycetes</taxon>
        <taxon>Eurotiomycetidae</taxon>
        <taxon>Eurotiales</taxon>
        <taxon>Aspergillaceae</taxon>
        <taxon>Aspergillus</taxon>
        <taxon>Aspergillus subgen. Circumdati</taxon>
    </lineage>
</organism>
<comment type="caution">
    <text evidence="1">The sequence shown here is derived from an EMBL/GenBank/DDBJ whole genome shotgun (WGS) entry which is preliminary data.</text>
</comment>
<sequence>MFRSRIGRILRKAHTPGNPGRVDNAPCVFHHIDLRSRAMHDSPEMHAKELLVVFAELGDSALVDDFANDPGQISCAVQLAEGGDGLVDPLIDVFGIRYVDMPEDSSATESILTPRRSSPALLVGYPLMIGLRHWLLEALRFRVQLRMPRQLRQ</sequence>
<accession>A0A5M3Z0R7</accession>
<evidence type="ECO:0000313" key="1">
    <source>
        <dbReference type="EMBL" id="GFF17108.1"/>
    </source>
</evidence>
<dbReference type="AlphaFoldDB" id="A0A5M3Z0R7"/>
<keyword evidence="2" id="KW-1185">Reference proteome</keyword>
<evidence type="ECO:0000313" key="2">
    <source>
        <dbReference type="Proteomes" id="UP000452235"/>
    </source>
</evidence>
<protein>
    <submittedName>
        <fullName evidence="1">Uncharacterized protein</fullName>
    </submittedName>
</protein>